<dbReference type="GO" id="GO:0098574">
    <property type="term" value="C:cytoplasmic side of lysosomal membrane"/>
    <property type="evidence" value="ECO:0007669"/>
    <property type="project" value="TreeGrafter"/>
</dbReference>
<evidence type="ECO:0000256" key="6">
    <source>
        <dbReference type="ARBA" id="ARBA00023288"/>
    </source>
</evidence>
<keyword evidence="9" id="KW-1185">Reference proteome</keyword>
<evidence type="ECO:0000256" key="4">
    <source>
        <dbReference type="ARBA" id="ARBA00023136"/>
    </source>
</evidence>
<feature type="region of interest" description="Disordered" evidence="7">
    <location>
        <begin position="1"/>
        <end position="24"/>
    </location>
</feature>
<organism evidence="8 9">
    <name type="scientific">Exaiptasia diaphana</name>
    <name type="common">Tropical sea anemone</name>
    <name type="synonym">Aiptasia pulchella</name>
    <dbReference type="NCBI Taxonomy" id="2652724"/>
    <lineage>
        <taxon>Eukaryota</taxon>
        <taxon>Metazoa</taxon>
        <taxon>Cnidaria</taxon>
        <taxon>Anthozoa</taxon>
        <taxon>Hexacorallia</taxon>
        <taxon>Actiniaria</taxon>
        <taxon>Aiptasiidae</taxon>
        <taxon>Exaiptasia</taxon>
    </lineage>
</organism>
<feature type="compositionally biased region" description="Low complexity" evidence="7">
    <location>
        <begin position="1"/>
        <end position="17"/>
    </location>
</feature>
<dbReference type="GO" id="GO:0030672">
    <property type="term" value="C:synaptic vesicle membrane"/>
    <property type="evidence" value="ECO:0007669"/>
    <property type="project" value="TreeGrafter"/>
</dbReference>
<evidence type="ECO:0000256" key="2">
    <source>
        <dbReference type="ARBA" id="ARBA00010235"/>
    </source>
</evidence>
<protein>
    <recommendedName>
        <fullName evidence="3">BLOC-1-related complex subunit 5</fullName>
    </recommendedName>
</protein>
<name>A0A913XY94_EXADI</name>
<keyword evidence="5" id="KW-0458">Lysosome</keyword>
<dbReference type="AlphaFoldDB" id="A0A913XY94"/>
<accession>A0A913XY94</accession>
<evidence type="ECO:0000256" key="5">
    <source>
        <dbReference type="ARBA" id="ARBA00023228"/>
    </source>
</evidence>
<evidence type="ECO:0000313" key="8">
    <source>
        <dbReference type="EnsemblMetazoa" id="XP_020912181.1"/>
    </source>
</evidence>
<keyword evidence="4" id="KW-0472">Membrane</keyword>
<dbReference type="RefSeq" id="XP_020912181.1">
    <property type="nucleotide sequence ID" value="XM_021056522.2"/>
</dbReference>
<evidence type="ECO:0000256" key="7">
    <source>
        <dbReference type="SAM" id="MobiDB-lite"/>
    </source>
</evidence>
<dbReference type="EnsemblMetazoa" id="XM_021056522.2">
    <property type="protein sequence ID" value="XP_020912181.1"/>
    <property type="gene ID" value="LOC110249944"/>
</dbReference>
<dbReference type="InterPro" id="IPR018780">
    <property type="entry name" value="TBORCS5"/>
</dbReference>
<dbReference type="PANTHER" id="PTHR31634">
    <property type="entry name" value="BLOC-1-RELATED COMPLEX SUBUNIT 5"/>
    <property type="match status" value="1"/>
</dbReference>
<dbReference type="GeneID" id="110249944"/>
<keyword evidence="6" id="KW-0449">Lipoprotein</keyword>
<dbReference type="GO" id="GO:0032418">
    <property type="term" value="P:lysosome localization"/>
    <property type="evidence" value="ECO:0007669"/>
    <property type="project" value="InterPro"/>
</dbReference>
<dbReference type="KEGG" id="epa:110249944"/>
<comment type="subcellular location">
    <subcellularLocation>
        <location evidence="1">Lysosome membrane</location>
        <topology evidence="1">Lipid-anchor</topology>
        <orientation evidence="1">Cytoplasmic side</orientation>
    </subcellularLocation>
</comment>
<evidence type="ECO:0000313" key="9">
    <source>
        <dbReference type="Proteomes" id="UP000887567"/>
    </source>
</evidence>
<evidence type="ECO:0000256" key="3">
    <source>
        <dbReference type="ARBA" id="ARBA00022300"/>
    </source>
</evidence>
<evidence type="ECO:0000256" key="1">
    <source>
        <dbReference type="ARBA" id="ARBA00004122"/>
    </source>
</evidence>
<dbReference type="CDD" id="cd22789">
    <property type="entry name" value="BORCS5-like"/>
    <property type="match status" value="1"/>
</dbReference>
<reference evidence="8" key="1">
    <citation type="submission" date="2022-11" db="UniProtKB">
        <authorList>
            <consortium name="EnsemblMetazoa"/>
        </authorList>
    </citation>
    <scope>IDENTIFICATION</scope>
</reference>
<dbReference type="Proteomes" id="UP000887567">
    <property type="component" value="Unplaced"/>
</dbReference>
<dbReference type="PANTHER" id="PTHR31634:SF2">
    <property type="entry name" value="BLOC-1-RELATED COMPLEX SUBUNIT 5"/>
    <property type="match status" value="1"/>
</dbReference>
<dbReference type="GO" id="GO:0099078">
    <property type="term" value="C:BORC complex"/>
    <property type="evidence" value="ECO:0007669"/>
    <property type="project" value="TreeGrafter"/>
</dbReference>
<dbReference type="OrthoDB" id="10035640at2759"/>
<dbReference type="OMA" id="QNTIHTM"/>
<comment type="similarity">
    <text evidence="2">Belongs to the BORCS5 family.</text>
</comment>
<sequence length="213" mass="24431">MGQEQSTSQTGASSSPSDIPYTSYSVEKTNIKSKTLKNKSTLDDIYVVSEGQRPHQNIDEDLKNLQLLQHCKPVLRASVQASTPKEFESLERFDLTPLLKLCTRYEDHLRQCAEAVSFDQDMLSSRIKEVDVNCAAVMSAVSDRYRRLVHVSAHLKKVQEMSQTLRRLDFNIKRIIPMMDRLNNLLPEDEKLEPFNYQPTYDIQSASSFNDKL</sequence>
<dbReference type="GO" id="GO:0072384">
    <property type="term" value="P:organelle transport along microtubule"/>
    <property type="evidence" value="ECO:0007669"/>
    <property type="project" value="TreeGrafter"/>
</dbReference>
<dbReference type="GO" id="GO:1903744">
    <property type="term" value="P:positive regulation of anterograde synaptic vesicle transport"/>
    <property type="evidence" value="ECO:0007669"/>
    <property type="project" value="TreeGrafter"/>
</dbReference>
<proteinExistence type="inferred from homology"/>
<dbReference type="Pfam" id="PF10158">
    <property type="entry name" value="LOH1CR12"/>
    <property type="match status" value="1"/>
</dbReference>